<reference evidence="2" key="1">
    <citation type="submission" date="2022-11" db="UniProtKB">
        <authorList>
            <consortium name="WormBaseParasite"/>
        </authorList>
    </citation>
    <scope>IDENTIFICATION</scope>
</reference>
<dbReference type="WBParaSite" id="ES5_v2.g12113.t1">
    <property type="protein sequence ID" value="ES5_v2.g12113.t1"/>
    <property type="gene ID" value="ES5_v2.g12113"/>
</dbReference>
<accession>A0AC34F4R0</accession>
<evidence type="ECO:0000313" key="1">
    <source>
        <dbReference type="Proteomes" id="UP000887579"/>
    </source>
</evidence>
<protein>
    <submittedName>
        <fullName evidence="2">Uncharacterized protein</fullName>
    </submittedName>
</protein>
<sequence length="93" mass="10642">MPPHKNDSSITVNRKKFGITLRTKDGLLIDDNINELEANTLSPISENEVQLWEKDIENGILKVVTTEQEVQGNKILIQYEYTVTAEQIENDEK</sequence>
<dbReference type="Proteomes" id="UP000887579">
    <property type="component" value="Unplaced"/>
</dbReference>
<proteinExistence type="predicted"/>
<organism evidence="1 2">
    <name type="scientific">Panagrolaimus sp. ES5</name>
    <dbReference type="NCBI Taxonomy" id="591445"/>
    <lineage>
        <taxon>Eukaryota</taxon>
        <taxon>Metazoa</taxon>
        <taxon>Ecdysozoa</taxon>
        <taxon>Nematoda</taxon>
        <taxon>Chromadorea</taxon>
        <taxon>Rhabditida</taxon>
        <taxon>Tylenchina</taxon>
        <taxon>Panagrolaimomorpha</taxon>
        <taxon>Panagrolaimoidea</taxon>
        <taxon>Panagrolaimidae</taxon>
        <taxon>Panagrolaimus</taxon>
    </lineage>
</organism>
<name>A0AC34F4R0_9BILA</name>
<evidence type="ECO:0000313" key="2">
    <source>
        <dbReference type="WBParaSite" id="ES5_v2.g12113.t1"/>
    </source>
</evidence>